<dbReference type="InterPro" id="IPR013740">
    <property type="entry name" value="Redoxin"/>
</dbReference>
<evidence type="ECO:0000259" key="2">
    <source>
        <dbReference type="PROSITE" id="PS51352"/>
    </source>
</evidence>
<accession>A0ABQ6D6X7</accession>
<sequence length="266" mass="28462">MDWRGPASGRESEKAAFDRARIPLFPIGSIGDPSGRNLSLPSGLAPKILDAGPARGRPRGVTAGTGGSNSLGMPCRPVAAARGSQPSGETMDDPRHALSRRVMLMTGCAALGSSLLDAPAEAAPVAPEFVGIDGWLNSRALSMRGLRGRVVLVNFFARACVNCIATIPYIRGWHARYSGRGFTVVGVHTPELPAERSRQALEAAVQRFGLTYPVAIDNDSATWNAWGNRYWPAEYIVDQQGRIVYSHFGEGAYSQTEAVIQRLTAT</sequence>
<organism evidence="3 4">
    <name type="scientific">Methylobacterium brachythecii</name>
    <dbReference type="NCBI Taxonomy" id="1176177"/>
    <lineage>
        <taxon>Bacteria</taxon>
        <taxon>Pseudomonadati</taxon>
        <taxon>Pseudomonadota</taxon>
        <taxon>Alphaproteobacteria</taxon>
        <taxon>Hyphomicrobiales</taxon>
        <taxon>Methylobacteriaceae</taxon>
        <taxon>Methylobacterium</taxon>
    </lineage>
</organism>
<dbReference type="InterPro" id="IPR013766">
    <property type="entry name" value="Thioredoxin_domain"/>
</dbReference>
<dbReference type="EMBL" id="BSPG01000027">
    <property type="protein sequence ID" value="GLS45781.1"/>
    <property type="molecule type" value="Genomic_DNA"/>
</dbReference>
<dbReference type="InterPro" id="IPR050553">
    <property type="entry name" value="Thioredoxin_ResA/DsbE_sf"/>
</dbReference>
<dbReference type="InterPro" id="IPR036249">
    <property type="entry name" value="Thioredoxin-like_sf"/>
</dbReference>
<feature type="region of interest" description="Disordered" evidence="1">
    <location>
        <begin position="50"/>
        <end position="93"/>
    </location>
</feature>
<name>A0ABQ6D6X7_9HYPH</name>
<gene>
    <name evidence="3" type="ORF">GCM10007884_37720</name>
</gene>
<feature type="domain" description="Thioredoxin" evidence="2">
    <location>
        <begin position="117"/>
        <end position="265"/>
    </location>
</feature>
<reference evidence="4" key="1">
    <citation type="journal article" date="2019" name="Int. J. Syst. Evol. Microbiol.">
        <title>The Global Catalogue of Microorganisms (GCM) 10K type strain sequencing project: providing services to taxonomists for standard genome sequencing and annotation.</title>
        <authorList>
            <consortium name="The Broad Institute Genomics Platform"/>
            <consortium name="The Broad Institute Genome Sequencing Center for Infectious Disease"/>
            <person name="Wu L."/>
            <person name="Ma J."/>
        </authorList>
    </citation>
    <scope>NUCLEOTIDE SEQUENCE [LARGE SCALE GENOMIC DNA]</scope>
    <source>
        <strain evidence="4">NBRC 107710</strain>
    </source>
</reference>
<evidence type="ECO:0000256" key="1">
    <source>
        <dbReference type="SAM" id="MobiDB-lite"/>
    </source>
</evidence>
<dbReference type="PANTHER" id="PTHR42852">
    <property type="entry name" value="THIOL:DISULFIDE INTERCHANGE PROTEIN DSBE"/>
    <property type="match status" value="1"/>
</dbReference>
<evidence type="ECO:0000313" key="3">
    <source>
        <dbReference type="EMBL" id="GLS45781.1"/>
    </source>
</evidence>
<dbReference type="PANTHER" id="PTHR42852:SF13">
    <property type="entry name" value="PROTEIN DIPZ"/>
    <property type="match status" value="1"/>
</dbReference>
<proteinExistence type="predicted"/>
<comment type="caution">
    <text evidence="3">The sequence shown here is derived from an EMBL/GenBank/DDBJ whole genome shotgun (WGS) entry which is preliminary data.</text>
</comment>
<dbReference type="Pfam" id="PF08534">
    <property type="entry name" value="Redoxin"/>
    <property type="match status" value="1"/>
</dbReference>
<keyword evidence="4" id="KW-1185">Reference proteome</keyword>
<dbReference type="Gene3D" id="3.40.30.10">
    <property type="entry name" value="Glutaredoxin"/>
    <property type="match status" value="1"/>
</dbReference>
<dbReference type="SUPFAM" id="SSF52833">
    <property type="entry name" value="Thioredoxin-like"/>
    <property type="match status" value="1"/>
</dbReference>
<protein>
    <recommendedName>
        <fullName evidence="2">Thioredoxin domain-containing protein</fullName>
    </recommendedName>
</protein>
<dbReference type="PROSITE" id="PS51352">
    <property type="entry name" value="THIOREDOXIN_2"/>
    <property type="match status" value="1"/>
</dbReference>
<evidence type="ECO:0000313" key="4">
    <source>
        <dbReference type="Proteomes" id="UP001156881"/>
    </source>
</evidence>
<dbReference type="Proteomes" id="UP001156881">
    <property type="component" value="Unassembled WGS sequence"/>
</dbReference>